<evidence type="ECO:0000313" key="4">
    <source>
        <dbReference type="EMBL" id="KAG5638372.1"/>
    </source>
</evidence>
<dbReference type="OrthoDB" id="27962at2759"/>
<dbReference type="EMBL" id="JABCKI010005766">
    <property type="protein sequence ID" value="KAG5638372.1"/>
    <property type="molecule type" value="Genomic_DNA"/>
</dbReference>
<dbReference type="AlphaFoldDB" id="A0A9P7FTM8"/>
<dbReference type="InterPro" id="IPR058564">
    <property type="entry name" value="TPR_TRAPPC9_Trs120"/>
</dbReference>
<protein>
    <submittedName>
        <fullName evidence="4">Uncharacterized protein</fullName>
    </submittedName>
</protein>
<dbReference type="Pfam" id="PF26251">
    <property type="entry name" value="TPR_TRAPPC9-Trs120"/>
    <property type="match status" value="1"/>
</dbReference>
<feature type="region of interest" description="Disordered" evidence="1">
    <location>
        <begin position="274"/>
        <end position="297"/>
    </location>
</feature>
<sequence>MLDSSKCWEIFSYSPEDPKMRLCEALQLLRPSQDYTWHAATLEGLATVSVIEAWSAGNGLVRQVLWCYQRLNSFSYSAKLDIGVKGTVDRGWGPLAFTTMLQPGPKPYLPPTLSRDENNWASLERLSSISGISRSSIAGVLSQIHGPWLLHLGPRERIAILEATSSVYACLGYRRKEAYILREVIGCILDLMVCGREEDGLSRMSSVPGTSGLGIHGLSSSGGGSWSGVGVRMSESSDGNSSILELLKYVCKILGINLEAVKLVDVTPTESEHSVAVDESGLSSHEDYDNAAVAGNDDPHGWPELQVGVVREAVAVAEALPGIAPILTGGTDPFLYNPRKVLTGQGQTLVVQNETLEFIIVLQNPYIFDLELQSLSLR</sequence>
<dbReference type="GO" id="GO:0005802">
    <property type="term" value="C:trans-Golgi network"/>
    <property type="evidence" value="ECO:0007669"/>
    <property type="project" value="TreeGrafter"/>
</dbReference>
<reference evidence="4" key="1">
    <citation type="submission" date="2021-02" db="EMBL/GenBank/DDBJ databases">
        <authorList>
            <person name="Nieuwenhuis M."/>
            <person name="Van De Peppel L.J.J."/>
        </authorList>
    </citation>
    <scope>NUCLEOTIDE SEQUENCE</scope>
    <source>
        <strain evidence="4">D49</strain>
    </source>
</reference>
<name>A0A9P7FTM8_9AGAR</name>
<accession>A0A9P7FTM8</accession>
<dbReference type="InterPro" id="IPR013935">
    <property type="entry name" value="Trs120_TRAPPC9"/>
</dbReference>
<gene>
    <name evidence="4" type="ORF">H0H81_000383</name>
</gene>
<feature type="domain" description="Trs120/TRAPPC9 first Ig-like" evidence="3">
    <location>
        <begin position="326"/>
        <end position="377"/>
    </location>
</feature>
<dbReference type="Proteomes" id="UP000717328">
    <property type="component" value="Unassembled WGS sequence"/>
</dbReference>
<dbReference type="InterPro" id="IPR058565">
    <property type="entry name" value="Ig_TRAPPC9_Trs120_1st"/>
</dbReference>
<evidence type="ECO:0000313" key="5">
    <source>
        <dbReference type="Proteomes" id="UP000717328"/>
    </source>
</evidence>
<evidence type="ECO:0000259" key="3">
    <source>
        <dbReference type="Pfam" id="PF26254"/>
    </source>
</evidence>
<organism evidence="4 5">
    <name type="scientific">Sphagnurus paluster</name>
    <dbReference type="NCBI Taxonomy" id="117069"/>
    <lineage>
        <taxon>Eukaryota</taxon>
        <taxon>Fungi</taxon>
        <taxon>Dikarya</taxon>
        <taxon>Basidiomycota</taxon>
        <taxon>Agaricomycotina</taxon>
        <taxon>Agaricomycetes</taxon>
        <taxon>Agaricomycetidae</taxon>
        <taxon>Agaricales</taxon>
        <taxon>Tricholomatineae</taxon>
        <taxon>Lyophyllaceae</taxon>
        <taxon>Sphagnurus</taxon>
    </lineage>
</organism>
<proteinExistence type="predicted"/>
<dbReference type="Pfam" id="PF26254">
    <property type="entry name" value="Ig_TRAPPC9-Trs120_1st"/>
    <property type="match status" value="1"/>
</dbReference>
<evidence type="ECO:0000259" key="2">
    <source>
        <dbReference type="Pfam" id="PF26251"/>
    </source>
</evidence>
<feature type="domain" description="Trs120/TRAPPC9 TPR region" evidence="2">
    <location>
        <begin position="130"/>
        <end position="322"/>
    </location>
</feature>
<keyword evidence="5" id="KW-1185">Reference proteome</keyword>
<comment type="caution">
    <text evidence="4">The sequence shown here is derived from an EMBL/GenBank/DDBJ whole genome shotgun (WGS) entry which is preliminary data.</text>
</comment>
<reference evidence="4" key="2">
    <citation type="submission" date="2021-10" db="EMBL/GenBank/DDBJ databases">
        <title>Phylogenomics reveals ancestral predisposition of the termite-cultivated fungus Termitomyces towards a domesticated lifestyle.</title>
        <authorList>
            <person name="Auxier B."/>
            <person name="Grum-Grzhimaylo A."/>
            <person name="Cardenas M.E."/>
            <person name="Lodge J.D."/>
            <person name="Laessoe T."/>
            <person name="Pedersen O."/>
            <person name="Smith M.E."/>
            <person name="Kuyper T.W."/>
            <person name="Franco-Molano E.A."/>
            <person name="Baroni T.J."/>
            <person name="Aanen D.K."/>
        </authorList>
    </citation>
    <scope>NUCLEOTIDE SEQUENCE</scope>
    <source>
        <strain evidence="4">D49</strain>
    </source>
</reference>
<dbReference type="PANTHER" id="PTHR21512">
    <property type="entry name" value="TRAFFICKING PROTEIN PARTICLE COMPLEX SUBUNIT 9"/>
    <property type="match status" value="1"/>
</dbReference>
<dbReference type="PANTHER" id="PTHR21512:SF5">
    <property type="entry name" value="TRAFFICKING PROTEIN PARTICLE COMPLEX SUBUNIT 9"/>
    <property type="match status" value="1"/>
</dbReference>
<evidence type="ECO:0000256" key="1">
    <source>
        <dbReference type="SAM" id="MobiDB-lite"/>
    </source>
</evidence>